<evidence type="ECO:0000256" key="1">
    <source>
        <dbReference type="SAM" id="MobiDB-lite"/>
    </source>
</evidence>
<protein>
    <submittedName>
        <fullName evidence="2">Uncharacterized protein</fullName>
    </submittedName>
</protein>
<evidence type="ECO:0000313" key="3">
    <source>
        <dbReference type="Proteomes" id="UP000595362"/>
    </source>
</evidence>
<organism evidence="2 3">
    <name type="scientific">Micavibrio aeruginosavorus</name>
    <dbReference type="NCBI Taxonomy" id="349221"/>
    <lineage>
        <taxon>Bacteria</taxon>
        <taxon>Pseudomonadati</taxon>
        <taxon>Bdellovibrionota</taxon>
        <taxon>Bdellovibrionia</taxon>
        <taxon>Bdellovibrionales</taxon>
        <taxon>Pseudobdellovibrionaceae</taxon>
        <taxon>Micavibrio</taxon>
    </lineage>
</organism>
<evidence type="ECO:0000313" key="2">
    <source>
        <dbReference type="EMBL" id="QQG37228.1"/>
    </source>
</evidence>
<dbReference type="Proteomes" id="UP000595362">
    <property type="component" value="Chromosome"/>
</dbReference>
<feature type="region of interest" description="Disordered" evidence="1">
    <location>
        <begin position="1"/>
        <end position="25"/>
    </location>
</feature>
<accession>A0A7T5R462</accession>
<feature type="region of interest" description="Disordered" evidence="1">
    <location>
        <begin position="230"/>
        <end position="263"/>
    </location>
</feature>
<proteinExistence type="predicted"/>
<gene>
    <name evidence="2" type="ORF">HYS17_05560</name>
</gene>
<dbReference type="AlphaFoldDB" id="A0A7T5R462"/>
<feature type="compositionally biased region" description="Basic and acidic residues" evidence="1">
    <location>
        <begin position="237"/>
        <end position="253"/>
    </location>
</feature>
<sequence>MTASAGFATEVPTSQEQPKPASAGVPAGMAGFVSAHAAPVKKGHLTGPDMDVVDHLERIKNGEDAATVAPKSKLAEDFDNTRFMELLAMIYGIRAIPTEYKAQLESFKLDNARPLPQTYNDTLYALCEGVSVEITKDSVLADEAAGPMTPALAYKLAAAAAANPAMKTLTLSGNDEDRAMLFWAAKHFDLDVTDESIPEIAEDKIGVLAEKFHVFEQAAGLSDSKVEKYLGQPAETAKPDAKATQPKPERREPTLSPFQYMPG</sequence>
<name>A0A7T5R462_9BACT</name>
<reference evidence="2 3" key="1">
    <citation type="submission" date="2020-07" db="EMBL/GenBank/DDBJ databases">
        <title>Huge and variable diversity of episymbiotic CPR bacteria and DPANN archaea in groundwater ecosystems.</title>
        <authorList>
            <person name="He C.Y."/>
            <person name="Keren R."/>
            <person name="Whittaker M."/>
            <person name="Farag I.F."/>
            <person name="Doudna J."/>
            <person name="Cate J.H.D."/>
            <person name="Banfield J.F."/>
        </authorList>
    </citation>
    <scope>NUCLEOTIDE SEQUENCE [LARGE SCALE GENOMIC DNA]</scope>
    <source>
        <strain evidence="2">NC_groundwater_70_Ag_B-0.1um_54_66</strain>
    </source>
</reference>
<dbReference type="EMBL" id="CP066681">
    <property type="protein sequence ID" value="QQG37228.1"/>
    <property type="molecule type" value="Genomic_DNA"/>
</dbReference>